<organism evidence="4 5">
    <name type="scientific">Deinococcus cellulosilyticus (strain DSM 18568 / NBRC 106333 / KACC 11606 / 5516J-15)</name>
    <dbReference type="NCBI Taxonomy" id="1223518"/>
    <lineage>
        <taxon>Bacteria</taxon>
        <taxon>Thermotogati</taxon>
        <taxon>Deinococcota</taxon>
        <taxon>Deinococci</taxon>
        <taxon>Deinococcales</taxon>
        <taxon>Deinococcaceae</taxon>
        <taxon>Deinococcus</taxon>
    </lineage>
</organism>
<evidence type="ECO:0000313" key="5">
    <source>
        <dbReference type="Proteomes" id="UP000321306"/>
    </source>
</evidence>
<sequence length="412" mass="44227">MKRALLAIAGGLIVSQALAAPQISPQRIIVNPVETALKVNVWVDKAPNDPNATPDYFPGENIKIYTRVNQDAYVYLFNVDPEGRVDMVLPNNYASGGNFLKANTTKVFPGENDGFEFEIAAPYGVNKVLALASKTQLDLNTLARFESQQSGFATVSANNQNQLAQKLSIIVKPIPQDTWITSTAFYNVARPGTTPAPVIETGSLSVSANVGGATIFVDGRQVGNSPATIANLTPGNHTVRVTANGYEDYSTTVTIRSNQRTALNVTLQREIRSGNLAVNTNVAADVYLNGKLYGRSDVTLRDLPEGTYALKLVANGYETYTSNVTVRAGQTTPVNVTLQAVRYSVRVTSNVNGALVFVNGKQAGTIQNGAAAFNLAPDNYEIVVIAPGYYVKSARVNLGSNSNIDFDLTRIQ</sequence>
<keyword evidence="1" id="KW-0732">Signal</keyword>
<evidence type="ECO:0000259" key="3">
    <source>
        <dbReference type="Pfam" id="PF14326"/>
    </source>
</evidence>
<dbReference type="Pfam" id="PF08308">
    <property type="entry name" value="PEGA"/>
    <property type="match status" value="3"/>
</dbReference>
<feature type="domain" description="PEGA" evidence="2">
    <location>
        <begin position="202"/>
        <end position="270"/>
    </location>
</feature>
<dbReference type="OrthoDB" id="63947at2"/>
<dbReference type="AlphaFoldDB" id="A0A511N7U5"/>
<evidence type="ECO:0000313" key="4">
    <source>
        <dbReference type="EMBL" id="GEM48909.1"/>
    </source>
</evidence>
<evidence type="ECO:0000259" key="2">
    <source>
        <dbReference type="Pfam" id="PF08308"/>
    </source>
</evidence>
<feature type="domain" description="PEGA" evidence="2">
    <location>
        <begin position="343"/>
        <end position="409"/>
    </location>
</feature>
<feature type="signal peptide" evidence="1">
    <location>
        <begin position="1"/>
        <end position="19"/>
    </location>
</feature>
<dbReference type="InterPro" id="IPR025493">
    <property type="entry name" value="DUF4384"/>
</dbReference>
<keyword evidence="5" id="KW-1185">Reference proteome</keyword>
<evidence type="ECO:0000256" key="1">
    <source>
        <dbReference type="SAM" id="SignalP"/>
    </source>
</evidence>
<dbReference type="Proteomes" id="UP000321306">
    <property type="component" value="Unassembled WGS sequence"/>
</dbReference>
<dbReference type="Pfam" id="PF14326">
    <property type="entry name" value="DUF4384"/>
    <property type="match status" value="1"/>
</dbReference>
<dbReference type="InterPro" id="IPR013784">
    <property type="entry name" value="Carb-bd-like_fold"/>
</dbReference>
<reference evidence="4 5" key="1">
    <citation type="submission" date="2019-07" db="EMBL/GenBank/DDBJ databases">
        <title>Whole genome shotgun sequence of Deinococcus cellulosilyticus NBRC 106333.</title>
        <authorList>
            <person name="Hosoyama A."/>
            <person name="Uohara A."/>
            <person name="Ohji S."/>
            <person name="Ichikawa N."/>
        </authorList>
    </citation>
    <scope>NUCLEOTIDE SEQUENCE [LARGE SCALE GENOMIC DNA]</scope>
    <source>
        <strain evidence="4 5">NBRC 106333</strain>
    </source>
</reference>
<dbReference type="SUPFAM" id="SSF49452">
    <property type="entry name" value="Starch-binding domain-like"/>
    <property type="match status" value="2"/>
</dbReference>
<name>A0A511N7U5_DEIC1</name>
<accession>A0A511N7U5</accession>
<feature type="domain" description="PEGA" evidence="2">
    <location>
        <begin position="274"/>
        <end position="340"/>
    </location>
</feature>
<dbReference type="RefSeq" id="WP_146888468.1">
    <property type="nucleotide sequence ID" value="NZ_BJXB01000025.1"/>
</dbReference>
<protein>
    <submittedName>
        <fullName evidence="4">S-layer protein</fullName>
    </submittedName>
</protein>
<gene>
    <name evidence="4" type="ORF">DC3_45440</name>
</gene>
<feature type="chain" id="PRO_5021756269" evidence="1">
    <location>
        <begin position="20"/>
        <end position="412"/>
    </location>
</feature>
<dbReference type="EMBL" id="BJXB01000025">
    <property type="protein sequence ID" value="GEM48909.1"/>
    <property type="molecule type" value="Genomic_DNA"/>
</dbReference>
<dbReference type="Gene3D" id="2.60.40.1120">
    <property type="entry name" value="Carboxypeptidase-like, regulatory domain"/>
    <property type="match status" value="3"/>
</dbReference>
<dbReference type="PANTHER" id="PTHR36194:SF1">
    <property type="entry name" value="S-LAYER-LIKE PROTEIN"/>
    <property type="match status" value="1"/>
</dbReference>
<dbReference type="GO" id="GO:0030246">
    <property type="term" value="F:carbohydrate binding"/>
    <property type="evidence" value="ECO:0007669"/>
    <property type="project" value="InterPro"/>
</dbReference>
<dbReference type="PANTHER" id="PTHR36194">
    <property type="entry name" value="S-LAYER-LIKE PROTEIN"/>
    <property type="match status" value="1"/>
</dbReference>
<proteinExistence type="predicted"/>
<dbReference type="InterPro" id="IPR013229">
    <property type="entry name" value="PEGA"/>
</dbReference>
<feature type="domain" description="DUF4384" evidence="3">
    <location>
        <begin position="56"/>
        <end position="135"/>
    </location>
</feature>
<comment type="caution">
    <text evidence="4">The sequence shown here is derived from an EMBL/GenBank/DDBJ whole genome shotgun (WGS) entry which is preliminary data.</text>
</comment>